<evidence type="ECO:0000313" key="1">
    <source>
        <dbReference type="EMBL" id="MBB5108961.1"/>
    </source>
</evidence>
<dbReference type="AlphaFoldDB" id="A0A7W8B285"/>
<name>A0A7W8B285_STRST</name>
<proteinExistence type="predicted"/>
<gene>
    <name evidence="1" type="ORF">FHS40_008087</name>
</gene>
<dbReference type="RefSeq" id="WP_184925877.1">
    <property type="nucleotide sequence ID" value="NZ_BMSQ01000025.1"/>
</dbReference>
<sequence>MITRGADNRCYAPAANRDDGLHRRLKAHAEPITVPVLRLDTSASVPHCTHATVNYLPAERALTALPGPNGAPAP</sequence>
<organism evidence="1 2">
    <name type="scientific">Streptomyces spectabilis</name>
    <dbReference type="NCBI Taxonomy" id="68270"/>
    <lineage>
        <taxon>Bacteria</taxon>
        <taxon>Bacillati</taxon>
        <taxon>Actinomycetota</taxon>
        <taxon>Actinomycetes</taxon>
        <taxon>Kitasatosporales</taxon>
        <taxon>Streptomycetaceae</taxon>
        <taxon>Streptomyces</taxon>
    </lineage>
</organism>
<evidence type="ECO:0000313" key="2">
    <source>
        <dbReference type="Proteomes" id="UP000549009"/>
    </source>
</evidence>
<reference evidence="1 2" key="1">
    <citation type="submission" date="2020-08" db="EMBL/GenBank/DDBJ databases">
        <title>Genomic Encyclopedia of Type Strains, Phase III (KMG-III): the genomes of soil and plant-associated and newly described type strains.</title>
        <authorList>
            <person name="Whitman W."/>
        </authorList>
    </citation>
    <scope>NUCLEOTIDE SEQUENCE [LARGE SCALE GENOMIC DNA]</scope>
    <source>
        <strain evidence="1 2">CECT 3146</strain>
    </source>
</reference>
<dbReference type="Proteomes" id="UP000549009">
    <property type="component" value="Unassembled WGS sequence"/>
</dbReference>
<protein>
    <submittedName>
        <fullName evidence="1">Uncharacterized protein</fullName>
    </submittedName>
</protein>
<dbReference type="EMBL" id="JACHJD010000022">
    <property type="protein sequence ID" value="MBB5108961.1"/>
    <property type="molecule type" value="Genomic_DNA"/>
</dbReference>
<comment type="caution">
    <text evidence="1">The sequence shown here is derived from an EMBL/GenBank/DDBJ whole genome shotgun (WGS) entry which is preliminary data.</text>
</comment>
<keyword evidence="2" id="KW-1185">Reference proteome</keyword>
<accession>A0A7W8B285</accession>